<dbReference type="PROSITE" id="PS51898">
    <property type="entry name" value="TYR_RECOMBINASE"/>
    <property type="match status" value="1"/>
</dbReference>
<reference evidence="7" key="1">
    <citation type="submission" date="2024-06" db="EMBL/GenBank/DDBJ databases">
        <title>Mesorhizobium karijinii sp. nov., a symbiont of the iconic Swainsona formosa from arid Australia.</title>
        <authorList>
            <person name="Hill Y.J."/>
            <person name="Watkin E.L.J."/>
            <person name="O'Hara G.W."/>
            <person name="Terpolilli J."/>
            <person name="Tye M.L."/>
            <person name="Kohlmeier M.G."/>
        </authorList>
    </citation>
    <scope>NUCLEOTIDE SEQUENCE</scope>
    <source>
        <strain evidence="7">WSM2240</strain>
    </source>
</reference>
<keyword evidence="3" id="KW-0233">DNA recombination</keyword>
<gene>
    <name evidence="7" type="ORF">ABVK50_11865</name>
</gene>
<sequence length="422" mass="48234">MNIQRRNKAFHLIRRVPKRFETIEPRKVVWISLHTDSESVACQKAPTAWAHMEEAWEARLAGDGDDAERRFEAARELARVRGFRYLTADRVAKLPREEFLDRVRAVVKPDGEPDRIEAAAILGGAKEPSITVERALELYWTLAKDRTLGKSEDQLRRWKNPRKRAIANFVKVVGNKDIGAITPDDMLDFRQWWVERLESQGLTPNAANKDLIHISNVLKTVNKMKRLGLVLPLGDLAFKENKKRVRPPFSEEWIKTKLLALGALGALNTEARCIVLGMVNTGYRPSEAAGLMPEHIRLDHDVPHISIEPEGRQLKNDASQRVIPLTGVSLDAFRECPKGFPTYRFKDKVSDTVNKFMREHGLLESPDHSLYSLRHSFEDRMLAAGVDERIRRDIFGHQLDRERYGNGATLEHKRDILQAIAL</sequence>
<protein>
    <submittedName>
        <fullName evidence="7">Tyrosine-type recombinase/integrase</fullName>
    </submittedName>
</protein>
<feature type="domain" description="Tyr recombinase" evidence="5">
    <location>
        <begin position="244"/>
        <end position="418"/>
    </location>
</feature>
<dbReference type="GO" id="GO:0006310">
    <property type="term" value="P:DNA recombination"/>
    <property type="evidence" value="ECO:0007669"/>
    <property type="project" value="UniProtKB-KW"/>
</dbReference>
<feature type="domain" description="Core-binding (CB)" evidence="6">
    <location>
        <begin position="130"/>
        <end position="222"/>
    </location>
</feature>
<dbReference type="GO" id="GO:0015074">
    <property type="term" value="P:DNA integration"/>
    <property type="evidence" value="ECO:0007669"/>
    <property type="project" value="UniProtKB-KW"/>
</dbReference>
<dbReference type="RefSeq" id="WP_353641369.1">
    <property type="nucleotide sequence ID" value="NZ_CP159253.1"/>
</dbReference>
<dbReference type="Gene3D" id="1.10.443.10">
    <property type="entry name" value="Intergrase catalytic core"/>
    <property type="match status" value="1"/>
</dbReference>
<dbReference type="Pfam" id="PF00589">
    <property type="entry name" value="Phage_integrase"/>
    <property type="match status" value="1"/>
</dbReference>
<keyword evidence="2 4" id="KW-0238">DNA-binding</keyword>
<dbReference type="EMBL" id="CP159253">
    <property type="protein sequence ID" value="XCG51120.1"/>
    <property type="molecule type" value="Genomic_DNA"/>
</dbReference>
<dbReference type="GO" id="GO:0003677">
    <property type="term" value="F:DNA binding"/>
    <property type="evidence" value="ECO:0007669"/>
    <property type="project" value="UniProtKB-UniRule"/>
</dbReference>
<dbReference type="InterPro" id="IPR044068">
    <property type="entry name" value="CB"/>
</dbReference>
<evidence type="ECO:0000256" key="1">
    <source>
        <dbReference type="ARBA" id="ARBA00022908"/>
    </source>
</evidence>
<dbReference type="AlphaFoldDB" id="A0AAU8CWF7"/>
<keyword evidence="1" id="KW-0229">DNA integration</keyword>
<evidence type="ECO:0000256" key="3">
    <source>
        <dbReference type="ARBA" id="ARBA00023172"/>
    </source>
</evidence>
<evidence type="ECO:0000256" key="4">
    <source>
        <dbReference type="PROSITE-ProRule" id="PRU01248"/>
    </source>
</evidence>
<dbReference type="InterPro" id="IPR002104">
    <property type="entry name" value="Integrase_catalytic"/>
</dbReference>
<evidence type="ECO:0000259" key="6">
    <source>
        <dbReference type="PROSITE" id="PS51900"/>
    </source>
</evidence>
<evidence type="ECO:0000259" key="5">
    <source>
        <dbReference type="PROSITE" id="PS51898"/>
    </source>
</evidence>
<dbReference type="PROSITE" id="PS51900">
    <property type="entry name" value="CB"/>
    <property type="match status" value="1"/>
</dbReference>
<dbReference type="Pfam" id="PF20172">
    <property type="entry name" value="DUF6538"/>
    <property type="match status" value="1"/>
</dbReference>
<evidence type="ECO:0000256" key="2">
    <source>
        <dbReference type="ARBA" id="ARBA00023125"/>
    </source>
</evidence>
<accession>A0AAU8CWF7</accession>
<organism evidence="7">
    <name type="scientific">Mesorhizobium sp. WSM2240</name>
    <dbReference type="NCBI Taxonomy" id="3228851"/>
    <lineage>
        <taxon>Bacteria</taxon>
        <taxon>Pseudomonadati</taxon>
        <taxon>Pseudomonadota</taxon>
        <taxon>Alphaproteobacteria</taxon>
        <taxon>Hyphomicrobiales</taxon>
        <taxon>Phyllobacteriaceae</taxon>
        <taxon>Mesorhizobium</taxon>
    </lineage>
</organism>
<dbReference type="InterPro" id="IPR013762">
    <property type="entry name" value="Integrase-like_cat_sf"/>
</dbReference>
<dbReference type="InterPro" id="IPR046668">
    <property type="entry name" value="DUF6538"/>
</dbReference>
<proteinExistence type="predicted"/>
<dbReference type="SUPFAM" id="SSF56349">
    <property type="entry name" value="DNA breaking-rejoining enzymes"/>
    <property type="match status" value="1"/>
</dbReference>
<dbReference type="InterPro" id="IPR011010">
    <property type="entry name" value="DNA_brk_join_enz"/>
</dbReference>
<name>A0AAU8CWF7_9HYPH</name>
<evidence type="ECO:0000313" key="7">
    <source>
        <dbReference type="EMBL" id="XCG51120.1"/>
    </source>
</evidence>